<sequence>MSSLDLNSQASNGSDLRRVNRLPIIVVVALFIVFSSVVVWGLSDRGSGRANSSPSNAPGMPASDLADALTEGVRPGIVEAPRQDLPRAEPPAAFEPPLPANSNPFQGAPELEGSREVEQIGFSQTSQRDEGWQDALARELAEAELRERNRQHLASLQAQHTAASSPLSVDLSAIEGRQTASEAGSLLSHAGSSISAQNGSAILSEAIRARLAQQMDFLHDSALNGGPGEQGTVYDRNDDSLVPAHASPFALARGSVIPATLISAINSDLPGPISAQVRQHVYDSATGHHLLIPQGSRLVGRYESNVGFGQTRVYAVWSDIVFPDGTTLELGDMSGMDGAGRRGFSDRVDNRYLETFGAAALTALLGTGLDLASPRPDPGQGGDLWSTGRSNIADSFGRVAEQTISRSLDVSPTLEIRSGYRFNIFVERDITFPIPYGP</sequence>
<dbReference type="CDD" id="cd16429">
    <property type="entry name" value="VirB10"/>
    <property type="match status" value="1"/>
</dbReference>
<name>A0A1G7ZYX3_9HYPH</name>
<evidence type="ECO:0000256" key="2">
    <source>
        <dbReference type="ARBA" id="ARBA00010265"/>
    </source>
</evidence>
<dbReference type="Gene3D" id="2.40.128.260">
    <property type="entry name" value="Type IV secretion system, VirB10/TraB/TrbI"/>
    <property type="match status" value="1"/>
</dbReference>
<accession>A0A1G7ZYX3</accession>
<feature type="region of interest" description="Disordered" evidence="6">
    <location>
        <begin position="80"/>
        <end position="116"/>
    </location>
</feature>
<dbReference type="InterPro" id="IPR042217">
    <property type="entry name" value="T4SS_VirB10/TrbI"/>
</dbReference>
<dbReference type="Proteomes" id="UP000199495">
    <property type="component" value="Unassembled WGS sequence"/>
</dbReference>
<proteinExistence type="inferred from homology"/>
<organism evidence="8 9">
    <name type="scientific">Pelagibacterium luteolum</name>
    <dbReference type="NCBI Taxonomy" id="440168"/>
    <lineage>
        <taxon>Bacteria</taxon>
        <taxon>Pseudomonadati</taxon>
        <taxon>Pseudomonadota</taxon>
        <taxon>Alphaproteobacteria</taxon>
        <taxon>Hyphomicrobiales</taxon>
        <taxon>Devosiaceae</taxon>
        <taxon>Pelagibacterium</taxon>
    </lineage>
</organism>
<keyword evidence="4 7" id="KW-1133">Transmembrane helix</keyword>
<evidence type="ECO:0000256" key="5">
    <source>
        <dbReference type="ARBA" id="ARBA00023136"/>
    </source>
</evidence>
<evidence type="ECO:0000313" key="8">
    <source>
        <dbReference type="EMBL" id="SDH13852.1"/>
    </source>
</evidence>
<reference evidence="8 9" key="1">
    <citation type="submission" date="2016-10" db="EMBL/GenBank/DDBJ databases">
        <authorList>
            <person name="de Groot N.N."/>
        </authorList>
    </citation>
    <scope>NUCLEOTIDE SEQUENCE [LARGE SCALE GENOMIC DNA]</scope>
    <source>
        <strain evidence="8 9">CGMCC 1.10267</strain>
    </source>
</reference>
<dbReference type="Pfam" id="PF03743">
    <property type="entry name" value="TrbI"/>
    <property type="match status" value="1"/>
</dbReference>
<keyword evidence="3 7" id="KW-0812">Transmembrane</keyword>
<feature type="transmembrane region" description="Helical" evidence="7">
    <location>
        <begin position="21"/>
        <end position="42"/>
    </location>
</feature>
<evidence type="ECO:0000256" key="4">
    <source>
        <dbReference type="ARBA" id="ARBA00022989"/>
    </source>
</evidence>
<dbReference type="GO" id="GO:0016020">
    <property type="term" value="C:membrane"/>
    <property type="evidence" value="ECO:0007669"/>
    <property type="project" value="UniProtKB-SubCell"/>
</dbReference>
<feature type="region of interest" description="Disordered" evidence="6">
    <location>
        <begin position="45"/>
        <end position="64"/>
    </location>
</feature>
<keyword evidence="5 7" id="KW-0472">Membrane</keyword>
<dbReference type="EMBL" id="FNCS01000024">
    <property type="protein sequence ID" value="SDH13852.1"/>
    <property type="molecule type" value="Genomic_DNA"/>
</dbReference>
<evidence type="ECO:0000256" key="3">
    <source>
        <dbReference type="ARBA" id="ARBA00022692"/>
    </source>
</evidence>
<protein>
    <submittedName>
        <fullName evidence="8">Type IV secretion system protein VirB10</fullName>
    </submittedName>
</protein>
<keyword evidence="9" id="KW-1185">Reference proteome</keyword>
<evidence type="ECO:0000256" key="6">
    <source>
        <dbReference type="SAM" id="MobiDB-lite"/>
    </source>
</evidence>
<comment type="similarity">
    <text evidence="2">Belongs to the TrbI/VirB10 family.</text>
</comment>
<dbReference type="NCBIfam" id="NF010405">
    <property type="entry name" value="PRK13831.1"/>
    <property type="match status" value="1"/>
</dbReference>
<evidence type="ECO:0000256" key="7">
    <source>
        <dbReference type="SAM" id="Phobius"/>
    </source>
</evidence>
<dbReference type="OrthoDB" id="9807354at2"/>
<evidence type="ECO:0000256" key="1">
    <source>
        <dbReference type="ARBA" id="ARBA00004167"/>
    </source>
</evidence>
<gene>
    <name evidence="8" type="ORF">SAMN04487974_12412</name>
</gene>
<evidence type="ECO:0000313" key="9">
    <source>
        <dbReference type="Proteomes" id="UP000199495"/>
    </source>
</evidence>
<dbReference type="InterPro" id="IPR005498">
    <property type="entry name" value="T4SS_VirB10/TraB/TrbI"/>
</dbReference>
<dbReference type="STRING" id="440168.SAMN04487974_12412"/>
<dbReference type="AlphaFoldDB" id="A0A1G7ZYX3"/>
<comment type="subcellular location">
    <subcellularLocation>
        <location evidence="1">Membrane</location>
        <topology evidence="1">Single-pass membrane protein</topology>
    </subcellularLocation>
</comment>
<dbReference type="RefSeq" id="WP_090599566.1">
    <property type="nucleotide sequence ID" value="NZ_FNCS01000024.1"/>
</dbReference>